<dbReference type="AlphaFoldDB" id="A0A168MZQ6"/>
<evidence type="ECO:0000259" key="1">
    <source>
        <dbReference type="Pfam" id="PF10551"/>
    </source>
</evidence>
<dbReference type="PANTHER" id="PTHR47718:SF3">
    <property type="entry name" value="PROTEIN FAR1-RELATED SEQUENCE 5-LIKE"/>
    <property type="match status" value="1"/>
</dbReference>
<dbReference type="PANTHER" id="PTHR47718">
    <property type="entry name" value="OS01G0519700 PROTEIN"/>
    <property type="match status" value="1"/>
</dbReference>
<feature type="domain" description="MULE transposase" evidence="1">
    <location>
        <begin position="65"/>
        <end position="124"/>
    </location>
</feature>
<accession>A0A168MZQ6</accession>
<evidence type="ECO:0000313" key="3">
    <source>
        <dbReference type="Proteomes" id="UP000078561"/>
    </source>
</evidence>
<name>A0A168MZQ6_ABSGL</name>
<protein>
    <recommendedName>
        <fullName evidence="1">MULE transposase domain-containing protein</fullName>
    </recommendedName>
</protein>
<keyword evidence="3" id="KW-1185">Reference proteome</keyword>
<organism evidence="2">
    <name type="scientific">Absidia glauca</name>
    <name type="common">Pin mould</name>
    <dbReference type="NCBI Taxonomy" id="4829"/>
    <lineage>
        <taxon>Eukaryota</taxon>
        <taxon>Fungi</taxon>
        <taxon>Fungi incertae sedis</taxon>
        <taxon>Mucoromycota</taxon>
        <taxon>Mucoromycotina</taxon>
        <taxon>Mucoromycetes</taxon>
        <taxon>Mucorales</taxon>
        <taxon>Cunninghamellaceae</taxon>
        <taxon>Absidia</taxon>
    </lineage>
</organism>
<dbReference type="OrthoDB" id="2379842at2759"/>
<sequence>DIANIHQRRLNGLDDQTNKSMGAFIPYLESRSYDIRWHTDKNKRIVTVYFTNEQCIKLARKFNEVVATDATYKTNRFKLPFANMVGVNNVGCDDKTLSTFAVAGAWISKEDTDSYTWVLEQLAKTVY</sequence>
<dbReference type="InterPro" id="IPR018289">
    <property type="entry name" value="MULE_transposase_dom"/>
</dbReference>
<feature type="non-terminal residue" evidence="2">
    <location>
        <position position="127"/>
    </location>
</feature>
<feature type="non-terminal residue" evidence="2">
    <location>
        <position position="1"/>
    </location>
</feature>
<gene>
    <name evidence="2" type="primary">ABSGL_05153.1 scaffold 6688</name>
</gene>
<reference evidence="2" key="1">
    <citation type="submission" date="2016-04" db="EMBL/GenBank/DDBJ databases">
        <authorList>
            <person name="Evans L.H."/>
            <person name="Alamgir A."/>
            <person name="Owens N."/>
            <person name="Weber N.D."/>
            <person name="Virtaneva K."/>
            <person name="Barbian K."/>
            <person name="Babar A."/>
            <person name="Rosenke K."/>
        </authorList>
    </citation>
    <scope>NUCLEOTIDE SEQUENCE [LARGE SCALE GENOMIC DNA]</scope>
    <source>
        <strain evidence="2">CBS 101.48</strain>
    </source>
</reference>
<dbReference type="Proteomes" id="UP000078561">
    <property type="component" value="Unassembled WGS sequence"/>
</dbReference>
<dbReference type="InParanoid" id="A0A168MZQ6"/>
<dbReference type="EMBL" id="LT552845">
    <property type="protein sequence ID" value="SAL99517.1"/>
    <property type="molecule type" value="Genomic_DNA"/>
</dbReference>
<evidence type="ECO:0000313" key="2">
    <source>
        <dbReference type="EMBL" id="SAL99517.1"/>
    </source>
</evidence>
<proteinExistence type="predicted"/>
<dbReference type="Pfam" id="PF10551">
    <property type="entry name" value="MULE"/>
    <property type="match status" value="1"/>
</dbReference>